<dbReference type="EMBL" id="QXFI01000036">
    <property type="protein sequence ID" value="RIV42193.1"/>
    <property type="molecule type" value="Genomic_DNA"/>
</dbReference>
<accession>A0A3A1NIM6</accession>
<feature type="signal peptide" evidence="1">
    <location>
        <begin position="1"/>
        <end position="22"/>
    </location>
</feature>
<reference evidence="3 4" key="2">
    <citation type="submission" date="2019-07" db="EMBL/GenBank/DDBJ databases">
        <title>Draft genome of two Muricauda strains isolated from deep sea.</title>
        <authorList>
            <person name="Sun C."/>
        </authorList>
    </citation>
    <scope>NUCLEOTIDE SEQUENCE [LARGE SCALE GENOMIC DNA]</scope>
    <source>
        <strain evidence="3 4">72</strain>
    </source>
</reference>
<dbReference type="SUPFAM" id="SSF48452">
    <property type="entry name" value="TPR-like"/>
    <property type="match status" value="1"/>
</dbReference>
<reference evidence="2" key="1">
    <citation type="submission" date="2018-08" db="EMBL/GenBank/DDBJ databases">
        <title>Proposal of Muricauda 72 sp.nov. and Muricauda NH166 sp.nov., isolated from seawater.</title>
        <authorList>
            <person name="Cheng H."/>
            <person name="Wu Y.-H."/>
            <person name="Guo L.-L."/>
            <person name="Xu X.-W."/>
        </authorList>
    </citation>
    <scope>NUCLEOTIDE SEQUENCE [LARGE SCALE GENOMIC DNA]</scope>
    <source>
        <strain evidence="2">72</strain>
    </source>
</reference>
<evidence type="ECO:0000313" key="2">
    <source>
        <dbReference type="EMBL" id="RIV42193.1"/>
    </source>
</evidence>
<gene>
    <name evidence="2" type="ORF">D2V05_19080</name>
    <name evidence="3" type="ORF">FQ017_18925</name>
</gene>
<evidence type="ECO:0000313" key="4">
    <source>
        <dbReference type="Proteomes" id="UP000321621"/>
    </source>
</evidence>
<dbReference type="Proteomes" id="UP000266691">
    <property type="component" value="Unassembled WGS sequence"/>
</dbReference>
<proteinExistence type="predicted"/>
<feature type="chain" id="PRO_5017354541" description="Tetratricopeptide repeat protein" evidence="1">
    <location>
        <begin position="23"/>
        <end position="210"/>
    </location>
</feature>
<evidence type="ECO:0000313" key="3">
    <source>
        <dbReference type="EMBL" id="TXJ91083.1"/>
    </source>
</evidence>
<dbReference type="Proteomes" id="UP000321621">
    <property type="component" value="Unassembled WGS sequence"/>
</dbReference>
<dbReference type="EMBL" id="VNWK01000036">
    <property type="protein sequence ID" value="TXJ91083.1"/>
    <property type="molecule type" value="Genomic_DNA"/>
</dbReference>
<dbReference type="OrthoDB" id="1150971at2"/>
<dbReference type="InterPro" id="IPR011990">
    <property type="entry name" value="TPR-like_helical_dom_sf"/>
</dbReference>
<dbReference type="Gene3D" id="1.25.40.10">
    <property type="entry name" value="Tetratricopeptide repeat domain"/>
    <property type="match status" value="1"/>
</dbReference>
<sequence>MKKLITLLLLIGASVAQVQAQAKDQYTKGMEKAFELWKDQKIVEASNLFERIATAEPDNWIPYYYASQVNTVASFGEKDEAKLSKQLEKAREFVDVAKAISPDNPEILVQEALINTAWIAFDGATYGMTMSQKNVQLYQKALELDPNNPRVVFSKAEWDMGAARYFGKDTAPYCKDVERALELFATFKSDTPFYPSWGKERAEQVLAACK</sequence>
<evidence type="ECO:0008006" key="5">
    <source>
        <dbReference type="Google" id="ProtNLM"/>
    </source>
</evidence>
<comment type="caution">
    <text evidence="2">The sequence shown here is derived from an EMBL/GenBank/DDBJ whole genome shotgun (WGS) entry which is preliminary data.</text>
</comment>
<keyword evidence="4" id="KW-1185">Reference proteome</keyword>
<keyword evidence="1" id="KW-0732">Signal</keyword>
<dbReference type="AlphaFoldDB" id="A0A3A1NIM6"/>
<name>A0A3A1NIM6_9FLAO</name>
<dbReference type="RefSeq" id="WP_119641174.1">
    <property type="nucleotide sequence ID" value="NZ_QXFI01000036.1"/>
</dbReference>
<protein>
    <recommendedName>
        <fullName evidence="5">Tetratricopeptide repeat protein</fullName>
    </recommendedName>
</protein>
<organism evidence="2">
    <name type="scientific">Flagellimonas pelagia</name>
    <dbReference type="NCBI Taxonomy" id="2306998"/>
    <lineage>
        <taxon>Bacteria</taxon>
        <taxon>Pseudomonadati</taxon>
        <taxon>Bacteroidota</taxon>
        <taxon>Flavobacteriia</taxon>
        <taxon>Flavobacteriales</taxon>
        <taxon>Flavobacteriaceae</taxon>
        <taxon>Flagellimonas</taxon>
    </lineage>
</organism>
<evidence type="ECO:0000256" key="1">
    <source>
        <dbReference type="SAM" id="SignalP"/>
    </source>
</evidence>